<protein>
    <recommendedName>
        <fullName evidence="5">Extracellular membrane protein CFEM domain-containing protein</fullName>
    </recommendedName>
</protein>
<organism evidence="3 4">
    <name type="scientific">Oidiodendron maius (strain Zn)</name>
    <dbReference type="NCBI Taxonomy" id="913774"/>
    <lineage>
        <taxon>Eukaryota</taxon>
        <taxon>Fungi</taxon>
        <taxon>Dikarya</taxon>
        <taxon>Ascomycota</taxon>
        <taxon>Pezizomycotina</taxon>
        <taxon>Leotiomycetes</taxon>
        <taxon>Leotiomycetes incertae sedis</taxon>
        <taxon>Myxotrichaceae</taxon>
        <taxon>Oidiodendron</taxon>
    </lineage>
</organism>
<feature type="signal peptide" evidence="2">
    <location>
        <begin position="1"/>
        <end position="17"/>
    </location>
</feature>
<evidence type="ECO:0000256" key="1">
    <source>
        <dbReference type="SAM" id="MobiDB-lite"/>
    </source>
</evidence>
<evidence type="ECO:0008006" key="5">
    <source>
        <dbReference type="Google" id="ProtNLM"/>
    </source>
</evidence>
<feature type="region of interest" description="Disordered" evidence="1">
    <location>
        <begin position="166"/>
        <end position="197"/>
    </location>
</feature>
<keyword evidence="4" id="KW-1185">Reference proteome</keyword>
<evidence type="ECO:0000313" key="4">
    <source>
        <dbReference type="Proteomes" id="UP000054321"/>
    </source>
</evidence>
<dbReference type="HOGENOM" id="CLU_1215528_0_0_1"/>
<name>A0A0C3D3Y2_OIDMZ</name>
<reference evidence="4" key="2">
    <citation type="submission" date="2015-01" db="EMBL/GenBank/DDBJ databases">
        <title>Evolutionary Origins and Diversification of the Mycorrhizal Mutualists.</title>
        <authorList>
            <consortium name="DOE Joint Genome Institute"/>
            <consortium name="Mycorrhizal Genomics Consortium"/>
            <person name="Kohler A."/>
            <person name="Kuo A."/>
            <person name="Nagy L.G."/>
            <person name="Floudas D."/>
            <person name="Copeland A."/>
            <person name="Barry K.W."/>
            <person name="Cichocki N."/>
            <person name="Veneault-Fourrey C."/>
            <person name="LaButti K."/>
            <person name="Lindquist E.A."/>
            <person name="Lipzen A."/>
            <person name="Lundell T."/>
            <person name="Morin E."/>
            <person name="Murat C."/>
            <person name="Riley R."/>
            <person name="Ohm R."/>
            <person name="Sun H."/>
            <person name="Tunlid A."/>
            <person name="Henrissat B."/>
            <person name="Grigoriev I.V."/>
            <person name="Hibbett D.S."/>
            <person name="Martin F."/>
        </authorList>
    </citation>
    <scope>NUCLEOTIDE SEQUENCE [LARGE SCALE GENOMIC DNA]</scope>
    <source>
        <strain evidence="4">Zn</strain>
    </source>
</reference>
<proteinExistence type="predicted"/>
<dbReference type="AlphaFoldDB" id="A0A0C3D3Y2"/>
<dbReference type="InParanoid" id="A0A0C3D3Y2"/>
<accession>A0A0C3D3Y2</accession>
<dbReference type="EMBL" id="KN832884">
    <property type="protein sequence ID" value="KIM96622.1"/>
    <property type="molecule type" value="Genomic_DNA"/>
</dbReference>
<dbReference type="Proteomes" id="UP000054321">
    <property type="component" value="Unassembled WGS sequence"/>
</dbReference>
<evidence type="ECO:0000313" key="3">
    <source>
        <dbReference type="EMBL" id="KIM96622.1"/>
    </source>
</evidence>
<evidence type="ECO:0000256" key="2">
    <source>
        <dbReference type="SAM" id="SignalP"/>
    </source>
</evidence>
<reference evidence="3 4" key="1">
    <citation type="submission" date="2014-04" db="EMBL/GenBank/DDBJ databases">
        <authorList>
            <consortium name="DOE Joint Genome Institute"/>
            <person name="Kuo A."/>
            <person name="Martino E."/>
            <person name="Perotto S."/>
            <person name="Kohler A."/>
            <person name="Nagy L.G."/>
            <person name="Floudas D."/>
            <person name="Copeland A."/>
            <person name="Barry K.W."/>
            <person name="Cichocki N."/>
            <person name="Veneault-Fourrey C."/>
            <person name="LaButti K."/>
            <person name="Lindquist E.A."/>
            <person name="Lipzen A."/>
            <person name="Lundell T."/>
            <person name="Morin E."/>
            <person name="Murat C."/>
            <person name="Sun H."/>
            <person name="Tunlid A."/>
            <person name="Henrissat B."/>
            <person name="Grigoriev I.V."/>
            <person name="Hibbett D.S."/>
            <person name="Martin F."/>
            <person name="Nordberg H.P."/>
            <person name="Cantor M.N."/>
            <person name="Hua S.X."/>
        </authorList>
    </citation>
    <scope>NUCLEOTIDE SEQUENCE [LARGE SCALE GENOMIC DNA]</scope>
    <source>
        <strain evidence="3 4">Zn</strain>
    </source>
</reference>
<sequence>MLWYAFVTILLVSLGLAWDSSYPIFCNEEQDGPCLQRVADSCYPCLHAMETSCPGTGTDFDNCFCPIPSASWTAFEKCINDTSNGCADGALGENLIFNAFGTECANYNQFICEKGANLDPVEQRLSSAVCTNPIPTDSIPASTSLPAATTISEPVSTVVSEPTLVSKTQTSTTAPTVTTAPVTANQTSTSKTKTSSTASTVTTVPATPTPTFATGGAAVVQLAGSNVLALLVAGAVMNAL</sequence>
<feature type="compositionally biased region" description="Low complexity" evidence="1">
    <location>
        <begin position="168"/>
        <end position="197"/>
    </location>
</feature>
<feature type="chain" id="PRO_5002176367" description="Extracellular membrane protein CFEM domain-containing protein" evidence="2">
    <location>
        <begin position="18"/>
        <end position="240"/>
    </location>
</feature>
<keyword evidence="2" id="KW-0732">Signal</keyword>
<gene>
    <name evidence="3" type="ORF">OIDMADRAFT_183334</name>
</gene>
<dbReference type="OrthoDB" id="5392976at2759"/>